<evidence type="ECO:0000313" key="2">
    <source>
        <dbReference type="EMBL" id="CAD7451034.1"/>
    </source>
</evidence>
<protein>
    <submittedName>
        <fullName evidence="2">Uncharacterized protein</fullName>
    </submittedName>
</protein>
<accession>A0A7R9FDG0</accession>
<organism evidence="2">
    <name type="scientific">Timema bartmani</name>
    <dbReference type="NCBI Taxonomy" id="61472"/>
    <lineage>
        <taxon>Eukaryota</taxon>
        <taxon>Metazoa</taxon>
        <taxon>Ecdysozoa</taxon>
        <taxon>Arthropoda</taxon>
        <taxon>Hexapoda</taxon>
        <taxon>Insecta</taxon>
        <taxon>Pterygota</taxon>
        <taxon>Neoptera</taxon>
        <taxon>Polyneoptera</taxon>
        <taxon>Phasmatodea</taxon>
        <taxon>Timematodea</taxon>
        <taxon>Timematoidea</taxon>
        <taxon>Timematidae</taxon>
        <taxon>Timema</taxon>
    </lineage>
</organism>
<reference evidence="2" key="1">
    <citation type="submission" date="2020-11" db="EMBL/GenBank/DDBJ databases">
        <authorList>
            <person name="Tran Van P."/>
        </authorList>
    </citation>
    <scope>NUCLEOTIDE SEQUENCE</scope>
</reference>
<feature type="compositionally biased region" description="Basic and acidic residues" evidence="1">
    <location>
        <begin position="9"/>
        <end position="21"/>
    </location>
</feature>
<gene>
    <name evidence="2" type="ORF">TBIB3V08_LOCUS13303</name>
</gene>
<dbReference type="EMBL" id="OD583181">
    <property type="protein sequence ID" value="CAD7451034.1"/>
    <property type="molecule type" value="Genomic_DNA"/>
</dbReference>
<feature type="region of interest" description="Disordered" evidence="1">
    <location>
        <begin position="1"/>
        <end position="21"/>
    </location>
</feature>
<dbReference type="AlphaFoldDB" id="A0A7R9FDG0"/>
<evidence type="ECO:0000256" key="1">
    <source>
        <dbReference type="SAM" id="MobiDB-lite"/>
    </source>
</evidence>
<proteinExistence type="predicted"/>
<sequence length="94" mass="10677">MTTLGISEHQQDPEVDSQGRVEKEVFVAEAATTVQYNNMSTIRSPSIKYIVSLGSLEEYKSLTETTEAWREVFKELNPDFQELDFGDLKDEPTS</sequence>
<name>A0A7R9FDG0_9NEOP</name>